<keyword evidence="6 8" id="KW-1133">Transmembrane helix</keyword>
<evidence type="ECO:0000256" key="8">
    <source>
        <dbReference type="SAM" id="Phobius"/>
    </source>
</evidence>
<dbReference type="Pfam" id="PF00482">
    <property type="entry name" value="T2SSF"/>
    <property type="match status" value="2"/>
</dbReference>
<evidence type="ECO:0000256" key="2">
    <source>
        <dbReference type="ARBA" id="ARBA00005745"/>
    </source>
</evidence>
<keyword evidence="4" id="KW-0997">Cell inner membrane</keyword>
<dbReference type="PANTHER" id="PTHR30012:SF0">
    <property type="entry name" value="TYPE II SECRETION SYSTEM PROTEIN F-RELATED"/>
    <property type="match status" value="1"/>
</dbReference>
<dbReference type="PRINTS" id="PR00812">
    <property type="entry name" value="BCTERIALGSPF"/>
</dbReference>
<reference evidence="10 11" key="1">
    <citation type="journal article" date="2016" name="Nat. Commun.">
        <title>Thousands of microbial genomes shed light on interconnected biogeochemical processes in an aquifer system.</title>
        <authorList>
            <person name="Anantharaman K."/>
            <person name="Brown C.T."/>
            <person name="Hug L.A."/>
            <person name="Sharon I."/>
            <person name="Castelle C.J."/>
            <person name="Probst A.J."/>
            <person name="Thomas B.C."/>
            <person name="Singh A."/>
            <person name="Wilkins M.J."/>
            <person name="Karaoz U."/>
            <person name="Brodie E.L."/>
            <person name="Williams K.H."/>
            <person name="Hubbard S.S."/>
            <person name="Banfield J.F."/>
        </authorList>
    </citation>
    <scope>NUCLEOTIDE SEQUENCE [LARGE SCALE GENOMIC DNA]</scope>
</reference>
<dbReference type="InterPro" id="IPR018076">
    <property type="entry name" value="T2SS_GspF_dom"/>
</dbReference>
<dbReference type="InterPro" id="IPR042094">
    <property type="entry name" value="T2SS_GspF_sf"/>
</dbReference>
<feature type="domain" description="Type II secretion system protein GspF" evidence="9">
    <location>
        <begin position="272"/>
        <end position="393"/>
    </location>
</feature>
<evidence type="ECO:0000259" key="9">
    <source>
        <dbReference type="Pfam" id="PF00482"/>
    </source>
</evidence>
<keyword evidence="5 8" id="KW-0812">Transmembrane</keyword>
<feature type="transmembrane region" description="Helical" evidence="8">
    <location>
        <begin position="210"/>
        <end position="237"/>
    </location>
</feature>
<accession>A0A1G2KY39</accession>
<evidence type="ECO:0000256" key="7">
    <source>
        <dbReference type="ARBA" id="ARBA00023136"/>
    </source>
</evidence>
<dbReference type="AlphaFoldDB" id="A0A1G2KY39"/>
<evidence type="ECO:0000256" key="5">
    <source>
        <dbReference type="ARBA" id="ARBA00022692"/>
    </source>
</evidence>
<dbReference type="InterPro" id="IPR003004">
    <property type="entry name" value="GspF/PilC"/>
</dbReference>
<comment type="caution">
    <text evidence="10">The sequence shown here is derived from an EMBL/GenBank/DDBJ whole genome shotgun (WGS) entry which is preliminary data.</text>
</comment>
<feature type="domain" description="Type II secretion system protein GspF" evidence="9">
    <location>
        <begin position="68"/>
        <end position="191"/>
    </location>
</feature>
<evidence type="ECO:0000256" key="4">
    <source>
        <dbReference type="ARBA" id="ARBA00022519"/>
    </source>
</evidence>
<keyword evidence="7 8" id="KW-0472">Membrane</keyword>
<organism evidence="10 11">
    <name type="scientific">Candidatus Sungbacteria bacterium RIFCSPHIGHO2_02_FULL_51_29</name>
    <dbReference type="NCBI Taxonomy" id="1802273"/>
    <lineage>
        <taxon>Bacteria</taxon>
        <taxon>Candidatus Sungiibacteriota</taxon>
    </lineage>
</organism>
<name>A0A1G2KY39_9BACT</name>
<sequence>MEFIYKARTPEGEERQGSIEALNLENAVDSLQRSGLIVVELRPHDTGGVFGARMRFFEHVKQRDLVIFSRQLATLFEAKVPIVQSLKTLMSEAPSPILREAISEIMDDLSGGSSLSQAMMKHPNIFGAFYVNMIKAGEESGKLKEVFTFLADNLERTHELVSKVKNALIYPAFVLTAFVGVMVVMMVVVVPRLVGIFEEASVPIPFYTQIIISLSLFLRDYGIFLLIALIAGSAIGWRYIGSEKGRQLFDEIRIRLPFVGGLSRKMYLSTMADNLANLIAAGVPILRALQITADVVGNRVYRTVILDAVEAVKAGNSMSLAFEKYEEIPPLVTQMIHIGEESGKLDFVLEALSRFYRREVLAAVEALIGLIEPMLILVLGGGVGILVAAILVPLYSLSSAL</sequence>
<dbReference type="Proteomes" id="UP000177811">
    <property type="component" value="Unassembled WGS sequence"/>
</dbReference>
<dbReference type="EMBL" id="MHQL01000016">
    <property type="protein sequence ID" value="OHA03392.1"/>
    <property type="molecule type" value="Genomic_DNA"/>
</dbReference>
<evidence type="ECO:0000313" key="10">
    <source>
        <dbReference type="EMBL" id="OHA03392.1"/>
    </source>
</evidence>
<dbReference type="GO" id="GO:0005886">
    <property type="term" value="C:plasma membrane"/>
    <property type="evidence" value="ECO:0007669"/>
    <property type="project" value="UniProtKB-SubCell"/>
</dbReference>
<dbReference type="Gene3D" id="1.20.81.30">
    <property type="entry name" value="Type II secretion system (T2SS), domain F"/>
    <property type="match status" value="2"/>
</dbReference>
<feature type="transmembrane region" description="Helical" evidence="8">
    <location>
        <begin position="168"/>
        <end position="190"/>
    </location>
</feature>
<dbReference type="GO" id="GO:0015628">
    <property type="term" value="P:protein secretion by the type II secretion system"/>
    <property type="evidence" value="ECO:0007669"/>
    <property type="project" value="TreeGrafter"/>
</dbReference>
<dbReference type="PANTHER" id="PTHR30012">
    <property type="entry name" value="GENERAL SECRETION PATHWAY PROTEIN"/>
    <property type="match status" value="1"/>
</dbReference>
<evidence type="ECO:0000256" key="1">
    <source>
        <dbReference type="ARBA" id="ARBA00004429"/>
    </source>
</evidence>
<gene>
    <name evidence="10" type="ORF">A3C16_05700</name>
</gene>
<comment type="similarity">
    <text evidence="2">Belongs to the GSP F family.</text>
</comment>
<evidence type="ECO:0000313" key="11">
    <source>
        <dbReference type="Proteomes" id="UP000177811"/>
    </source>
</evidence>
<protein>
    <recommendedName>
        <fullName evidence="9">Type II secretion system protein GspF domain-containing protein</fullName>
    </recommendedName>
</protein>
<evidence type="ECO:0000256" key="6">
    <source>
        <dbReference type="ARBA" id="ARBA00022989"/>
    </source>
</evidence>
<dbReference type="FunFam" id="1.20.81.30:FF:000001">
    <property type="entry name" value="Type II secretion system protein F"/>
    <property type="match status" value="2"/>
</dbReference>
<proteinExistence type="inferred from homology"/>
<keyword evidence="3" id="KW-1003">Cell membrane</keyword>
<evidence type="ECO:0000256" key="3">
    <source>
        <dbReference type="ARBA" id="ARBA00022475"/>
    </source>
</evidence>
<comment type="subcellular location">
    <subcellularLocation>
        <location evidence="1">Cell inner membrane</location>
        <topology evidence="1">Multi-pass membrane protein</topology>
    </subcellularLocation>
</comment>
<feature type="transmembrane region" description="Helical" evidence="8">
    <location>
        <begin position="375"/>
        <end position="395"/>
    </location>
</feature>